<sequence>SLSLSLSLSPLSLSLSSLSLSLSRSLSLSLSKVNQERKVSSGLAPSRGSSAPDAAPPALSRKSVSTGSSPHQGLEVSEGSGVHISVTSSPDFSHNEIGLFSSRSDPQLVAEGGEVSPAGMAGGLAIWEPPSPNEPPLGGKPGQDR</sequence>
<organism evidence="2 3">
    <name type="scientific">Oncorhynchus mykiss</name>
    <name type="common">Rainbow trout</name>
    <name type="synonym">Salmo gairdneri</name>
    <dbReference type="NCBI Taxonomy" id="8022"/>
    <lineage>
        <taxon>Eukaryota</taxon>
        <taxon>Metazoa</taxon>
        <taxon>Chordata</taxon>
        <taxon>Craniata</taxon>
        <taxon>Vertebrata</taxon>
        <taxon>Euteleostomi</taxon>
        <taxon>Actinopterygii</taxon>
        <taxon>Neopterygii</taxon>
        <taxon>Teleostei</taxon>
        <taxon>Protacanthopterygii</taxon>
        <taxon>Salmoniformes</taxon>
        <taxon>Salmonidae</taxon>
        <taxon>Salmoninae</taxon>
        <taxon>Oncorhynchus</taxon>
    </lineage>
</organism>
<evidence type="ECO:0000256" key="1">
    <source>
        <dbReference type="SAM" id="MobiDB-lite"/>
    </source>
</evidence>
<dbReference type="PaxDb" id="8022-A0A061AFJ5"/>
<dbReference type="STRING" id="8022.A0A061AFJ5"/>
<gene>
    <name evidence="2" type="ORF">GSONMT00044651001</name>
</gene>
<name>A0A061AFJ5_ONCMY</name>
<feature type="region of interest" description="Disordered" evidence="1">
    <location>
        <begin position="36"/>
        <end position="145"/>
    </location>
</feature>
<reference evidence="2" key="2">
    <citation type="submission" date="2014-03" db="EMBL/GenBank/DDBJ databases">
        <authorList>
            <person name="Genoscope - CEA"/>
        </authorList>
    </citation>
    <scope>NUCLEOTIDE SEQUENCE</scope>
</reference>
<feature type="compositionally biased region" description="Polar residues" evidence="1">
    <location>
        <begin position="62"/>
        <end position="71"/>
    </location>
</feature>
<protein>
    <submittedName>
        <fullName evidence="2">Uncharacterized protein</fullName>
    </submittedName>
</protein>
<dbReference type="EMBL" id="FR980776">
    <property type="protein sequence ID" value="CDR18913.1"/>
    <property type="molecule type" value="Genomic_DNA"/>
</dbReference>
<dbReference type="AlphaFoldDB" id="A0A061AFJ5"/>
<evidence type="ECO:0000313" key="3">
    <source>
        <dbReference type="Proteomes" id="UP000193380"/>
    </source>
</evidence>
<feature type="non-terminal residue" evidence="2">
    <location>
        <position position="1"/>
    </location>
</feature>
<dbReference type="Proteomes" id="UP000193380">
    <property type="component" value="Unassembled WGS sequence"/>
</dbReference>
<accession>A0A061AFJ5</accession>
<reference evidence="2" key="1">
    <citation type="journal article" date="2014" name="Nat. Commun.">
        <title>The rainbow trout genome provides novel insights into evolution after whole-genome duplication in vertebrates.</title>
        <authorList>
            <person name="Berthelot C."/>
            <person name="Brunet F."/>
            <person name="Chalopin D."/>
            <person name="Juanchich A."/>
            <person name="Bernard M."/>
            <person name="Noel B."/>
            <person name="Bento P."/>
            <person name="Da Silva C."/>
            <person name="Labadie K."/>
            <person name="Alberti A."/>
            <person name="Aury J.M."/>
            <person name="Louis A."/>
            <person name="Dehais P."/>
            <person name="Bardou P."/>
            <person name="Montfort J."/>
            <person name="Klopp C."/>
            <person name="Cabau C."/>
            <person name="Gaspin C."/>
            <person name="Thorgaard G.H."/>
            <person name="Boussaha M."/>
            <person name="Quillet E."/>
            <person name="Guyomard R."/>
            <person name="Galiana D."/>
            <person name="Bobe J."/>
            <person name="Volff J.N."/>
            <person name="Genet C."/>
            <person name="Wincker P."/>
            <person name="Jaillon O."/>
            <person name="Roest Crollius H."/>
            <person name="Guiguen Y."/>
        </authorList>
    </citation>
    <scope>NUCLEOTIDE SEQUENCE [LARGE SCALE GENOMIC DNA]</scope>
</reference>
<evidence type="ECO:0000313" key="2">
    <source>
        <dbReference type="EMBL" id="CDR18913.1"/>
    </source>
</evidence>
<proteinExistence type="predicted"/>
<feature type="compositionally biased region" description="Low complexity" evidence="1">
    <location>
        <begin position="44"/>
        <end position="60"/>
    </location>
</feature>